<feature type="signal peptide" evidence="1">
    <location>
        <begin position="1"/>
        <end position="24"/>
    </location>
</feature>
<evidence type="ECO:0000256" key="1">
    <source>
        <dbReference type="SAM" id="SignalP"/>
    </source>
</evidence>
<proteinExistence type="predicted"/>
<dbReference type="AlphaFoldDB" id="E3I7M3"/>
<dbReference type="RefSeq" id="WP_013418046.1">
    <property type="nucleotide sequence ID" value="NC_014664.1"/>
</dbReference>
<dbReference type="EMBL" id="CP002292">
    <property type="protein sequence ID" value="ADP69639.1"/>
    <property type="molecule type" value="Genomic_DNA"/>
</dbReference>
<keyword evidence="4" id="KW-1185">Reference proteome</keyword>
<reference evidence="4" key="1">
    <citation type="journal article" date="2011" name="J. Bacteriol.">
        <title>Genome sequences of eight morphologically diverse alphaproteobacteria.</title>
        <authorList>
            <consortium name="US DOE Joint Genome Institute"/>
            <person name="Brown P.J."/>
            <person name="Kysela D.T."/>
            <person name="Buechlein A."/>
            <person name="Hemmerich C."/>
            <person name="Brun Y.V."/>
        </authorList>
    </citation>
    <scope>NUCLEOTIDE SEQUENCE [LARGE SCALE GENOMIC DNA]</scope>
    <source>
        <strain evidence="4">ATCC 17100 / ATH 3.1.1 / DSM 162 / LMG 4299</strain>
    </source>
</reference>
<keyword evidence="1" id="KW-0732">Signal</keyword>
<accession>E3I7M3</accession>
<dbReference type="HOGENOM" id="CLU_1650815_0_0_5"/>
<organism evidence="3 4">
    <name type="scientific">Rhodomicrobium vannielii (strain ATCC 17100 / DSM 162 / LMG 4299 / NCIMB 10020 / ATH 3.1.1)</name>
    <dbReference type="NCBI Taxonomy" id="648757"/>
    <lineage>
        <taxon>Bacteria</taxon>
        <taxon>Pseudomonadati</taxon>
        <taxon>Pseudomonadota</taxon>
        <taxon>Alphaproteobacteria</taxon>
        <taxon>Hyphomicrobiales</taxon>
        <taxon>Hyphomicrobiaceae</taxon>
        <taxon>Rhodomicrobium</taxon>
    </lineage>
</organism>
<evidence type="ECO:0000259" key="2">
    <source>
        <dbReference type="Pfam" id="PF26390"/>
    </source>
</evidence>
<name>E3I7M3_RHOVT</name>
<protein>
    <recommendedName>
        <fullName evidence="2">Magnetosome protein MamS/MamX domain-containing protein</fullName>
    </recommendedName>
</protein>
<dbReference type="Pfam" id="PF26390">
    <property type="entry name" value="MamS_MamX"/>
    <property type="match status" value="1"/>
</dbReference>
<feature type="chain" id="PRO_5003172328" description="Magnetosome protein MamS/MamX domain-containing protein" evidence="1">
    <location>
        <begin position="25"/>
        <end position="160"/>
    </location>
</feature>
<dbReference type="InterPro" id="IPR058837">
    <property type="entry name" value="MamS_MamX_dom"/>
</dbReference>
<dbReference type="KEGG" id="rva:Rvan_0353"/>
<evidence type="ECO:0000313" key="4">
    <source>
        <dbReference type="Proteomes" id="UP000001399"/>
    </source>
</evidence>
<dbReference type="STRING" id="648757.Rvan_0353"/>
<dbReference type="Proteomes" id="UP000001399">
    <property type="component" value="Chromosome"/>
</dbReference>
<sequence>MSRTAICISATLFGFAAIAAPALAQKGTGEPSGVARQGLKLPVEAMSGTIEAIKIGRCEKTTGRSAEGAHLIVQMPDAKINLHLGPTFALRDELKQLSVGQNISFEAFRTDRMPKGAYIAKSIRAGDKVFALRNDSLRPIWARGRGGGLPVARGGGICWW</sequence>
<evidence type="ECO:0000313" key="3">
    <source>
        <dbReference type="EMBL" id="ADP69639.1"/>
    </source>
</evidence>
<gene>
    <name evidence="3" type="ordered locus">Rvan_0353</name>
</gene>
<dbReference type="eggNOG" id="ENOG5031BEX">
    <property type="taxonomic scope" value="Bacteria"/>
</dbReference>
<feature type="domain" description="Magnetosome protein MamS/MamX" evidence="2">
    <location>
        <begin position="43"/>
        <end position="129"/>
    </location>
</feature>